<sequence>MPDLAEWLERHAARLQQGLRGEAAYPLPPVAFSPRDRALFQLAERLADALRPVEPRPTWVASLYERLMAEAQQAPRPRPSIPAIPLWWLGVALGTAAVGLWAYRRRQPVRSALSLKQVRKAHPDPNSKGGGDAMV</sequence>
<evidence type="ECO:0000256" key="1">
    <source>
        <dbReference type="SAM" id="MobiDB-lite"/>
    </source>
</evidence>
<organism evidence="3 4">
    <name type="scientific">Thermoflexus hugenholtzii JAD2</name>
    <dbReference type="NCBI Taxonomy" id="877466"/>
    <lineage>
        <taxon>Bacteria</taxon>
        <taxon>Bacillati</taxon>
        <taxon>Chloroflexota</taxon>
        <taxon>Thermoflexia</taxon>
        <taxon>Thermoflexales</taxon>
        <taxon>Thermoflexaceae</taxon>
        <taxon>Thermoflexus</taxon>
    </lineage>
</organism>
<keyword evidence="2" id="KW-0812">Transmembrane</keyword>
<evidence type="ECO:0000256" key="2">
    <source>
        <dbReference type="SAM" id="Phobius"/>
    </source>
</evidence>
<feature type="transmembrane region" description="Helical" evidence="2">
    <location>
        <begin position="86"/>
        <end position="103"/>
    </location>
</feature>
<feature type="region of interest" description="Disordered" evidence="1">
    <location>
        <begin position="114"/>
        <end position="135"/>
    </location>
</feature>
<keyword evidence="2" id="KW-1133">Transmembrane helix</keyword>
<name>A0A212QP64_9CHLR</name>
<accession>A0A212QP64</accession>
<keyword evidence="4" id="KW-1185">Reference proteome</keyword>
<evidence type="ECO:0000313" key="4">
    <source>
        <dbReference type="Proteomes" id="UP000197025"/>
    </source>
</evidence>
<dbReference type="EMBL" id="FYEK01000012">
    <property type="protein sequence ID" value="SNB61217.1"/>
    <property type="molecule type" value="Genomic_DNA"/>
</dbReference>
<proteinExistence type="predicted"/>
<dbReference type="RefSeq" id="WP_088570498.1">
    <property type="nucleotide sequence ID" value="NZ_FYEK01000012.1"/>
</dbReference>
<protein>
    <submittedName>
        <fullName evidence="3">Uncharacterized protein</fullName>
    </submittedName>
</protein>
<dbReference type="Proteomes" id="UP000197025">
    <property type="component" value="Unassembled WGS sequence"/>
</dbReference>
<reference evidence="4" key="1">
    <citation type="submission" date="2017-06" db="EMBL/GenBank/DDBJ databases">
        <authorList>
            <person name="Varghese N."/>
            <person name="Submissions S."/>
        </authorList>
    </citation>
    <scope>NUCLEOTIDE SEQUENCE [LARGE SCALE GENOMIC DNA]</scope>
    <source>
        <strain evidence="4">JAD2</strain>
    </source>
</reference>
<keyword evidence="2" id="KW-0472">Membrane</keyword>
<dbReference type="AlphaFoldDB" id="A0A212QP64"/>
<dbReference type="InParanoid" id="A0A212QP64"/>
<gene>
    <name evidence="3" type="ORF">SAMN02746019_00026970</name>
</gene>
<evidence type="ECO:0000313" key="3">
    <source>
        <dbReference type="EMBL" id="SNB61217.1"/>
    </source>
</evidence>